<reference evidence="16 17" key="1">
    <citation type="journal article" date="2012" name="Nat. Genet.">
        <title>The yak genome and adaptation to life at high altitude.</title>
        <authorList>
            <person name="Qiu Q."/>
            <person name="Zhang G."/>
            <person name="Ma T."/>
            <person name="Qian W."/>
            <person name="Wang J."/>
            <person name="Ye Z."/>
            <person name="Cao C."/>
            <person name="Hu Q."/>
            <person name="Kim J."/>
            <person name="Larkin D.M."/>
            <person name="Auvil L."/>
            <person name="Capitanu B."/>
            <person name="Ma J."/>
            <person name="Lewin H.A."/>
            <person name="Qian X."/>
            <person name="Lang Y."/>
            <person name="Zhou R."/>
            <person name="Wang L."/>
            <person name="Wang K."/>
            <person name="Xia J."/>
            <person name="Liao S."/>
            <person name="Pan S."/>
            <person name="Lu X."/>
            <person name="Hou H."/>
            <person name="Wang Y."/>
            <person name="Zang X."/>
            <person name="Yin Y."/>
            <person name="Ma H."/>
            <person name="Zhang J."/>
            <person name="Wang Z."/>
            <person name="Zhang Y."/>
            <person name="Zhang D."/>
            <person name="Yonezawa T."/>
            <person name="Hasegawa M."/>
            <person name="Zhong Y."/>
            <person name="Liu W."/>
            <person name="Zhang Y."/>
            <person name="Huang Z."/>
            <person name="Zhang S."/>
            <person name="Long R."/>
            <person name="Yang H."/>
            <person name="Wang J."/>
            <person name="Lenstra J.A."/>
            <person name="Cooper D.N."/>
            <person name="Wu Y."/>
            <person name="Wang J."/>
            <person name="Shi P."/>
            <person name="Wang J."/>
            <person name="Liu J."/>
        </authorList>
    </citation>
    <scope>NUCLEOTIDE SEQUENCE [LARGE SCALE GENOMIC DNA]</scope>
    <source>
        <strain evidence="17">yakQH1</strain>
    </source>
</reference>
<dbReference type="PRINTS" id="PR00237">
    <property type="entry name" value="GPCRRHODOPSN"/>
</dbReference>
<keyword evidence="12 13" id="KW-0807">Transducer</keyword>
<feature type="transmembrane region" description="Helical" evidence="14">
    <location>
        <begin position="257"/>
        <end position="280"/>
    </location>
</feature>
<keyword evidence="7 14" id="KW-0552">Olfaction</keyword>
<feature type="non-terminal residue" evidence="16">
    <location>
        <position position="328"/>
    </location>
</feature>
<feature type="transmembrane region" description="Helical" evidence="14">
    <location>
        <begin position="161"/>
        <end position="184"/>
    </location>
</feature>
<evidence type="ECO:0000256" key="4">
    <source>
        <dbReference type="ARBA" id="ARBA00022475"/>
    </source>
</evidence>
<dbReference type="InterPro" id="IPR017452">
    <property type="entry name" value="GPCR_Rhodpsn_7TM"/>
</dbReference>
<feature type="transmembrane region" description="Helical" evidence="14">
    <location>
        <begin position="122"/>
        <end position="140"/>
    </location>
</feature>
<evidence type="ECO:0000259" key="15">
    <source>
        <dbReference type="PROSITE" id="PS50262"/>
    </source>
</evidence>
<feature type="non-terminal residue" evidence="16">
    <location>
        <position position="1"/>
    </location>
</feature>
<evidence type="ECO:0000256" key="2">
    <source>
        <dbReference type="ARBA" id="ARBA00004651"/>
    </source>
</evidence>
<feature type="transmembrane region" description="Helical" evidence="14">
    <location>
        <begin position="46"/>
        <end position="69"/>
    </location>
</feature>
<evidence type="ECO:0000256" key="12">
    <source>
        <dbReference type="ARBA" id="ARBA00023224"/>
    </source>
</evidence>
<evidence type="ECO:0000256" key="13">
    <source>
        <dbReference type="RuleBase" id="RU000688"/>
    </source>
</evidence>
<evidence type="ECO:0000256" key="9">
    <source>
        <dbReference type="ARBA" id="ARBA00023040"/>
    </source>
</evidence>
<dbReference type="CDD" id="cd15225">
    <property type="entry name" value="7tmA_OR10A-like"/>
    <property type="match status" value="1"/>
</dbReference>
<evidence type="ECO:0000256" key="8">
    <source>
        <dbReference type="ARBA" id="ARBA00022989"/>
    </source>
</evidence>
<keyword evidence="9 13" id="KW-0297">G-protein coupled receptor</keyword>
<dbReference type="Pfam" id="PF13853">
    <property type="entry name" value="7tm_4"/>
    <property type="match status" value="1"/>
</dbReference>
<feature type="domain" description="G-protein coupled receptors family 1 profile" evidence="15">
    <location>
        <begin position="61"/>
        <end position="310"/>
    </location>
</feature>
<evidence type="ECO:0000256" key="1">
    <source>
        <dbReference type="ARBA" id="ARBA00003929"/>
    </source>
</evidence>
<evidence type="ECO:0000256" key="14">
    <source>
        <dbReference type="RuleBase" id="RU363047"/>
    </source>
</evidence>
<keyword evidence="4 14" id="KW-1003">Cell membrane</keyword>
<dbReference type="STRING" id="72004.ENSBMUP00000012196"/>
<feature type="transmembrane region" description="Helical" evidence="14">
    <location>
        <begin position="292"/>
        <end position="312"/>
    </location>
</feature>
<dbReference type="Gene3D" id="1.20.1070.10">
    <property type="entry name" value="Rhodopsin 7-helix transmembrane proteins"/>
    <property type="match status" value="1"/>
</dbReference>
<evidence type="ECO:0000313" key="16">
    <source>
        <dbReference type="EMBL" id="ELR44575.1"/>
    </source>
</evidence>
<comment type="similarity">
    <text evidence="3 13">Belongs to the G-protein coupled receptor 1 family.</text>
</comment>
<evidence type="ECO:0000256" key="7">
    <source>
        <dbReference type="ARBA" id="ARBA00022725"/>
    </source>
</evidence>
<keyword evidence="5 14" id="KW-0716">Sensory transduction</keyword>
<evidence type="ECO:0000256" key="11">
    <source>
        <dbReference type="ARBA" id="ARBA00023170"/>
    </source>
</evidence>
<evidence type="ECO:0000256" key="6">
    <source>
        <dbReference type="ARBA" id="ARBA00022692"/>
    </source>
</evidence>
<dbReference type="PRINTS" id="PR00245">
    <property type="entry name" value="OLFACTORYR"/>
</dbReference>
<dbReference type="PROSITE" id="PS00237">
    <property type="entry name" value="G_PROTEIN_RECEP_F1_1"/>
    <property type="match status" value="1"/>
</dbReference>
<keyword evidence="6 13" id="KW-0812">Transmembrane</keyword>
<dbReference type="Proteomes" id="UP000011080">
    <property type="component" value="Unassembled WGS sequence"/>
</dbReference>
<dbReference type="SUPFAM" id="SSF81321">
    <property type="entry name" value="Family A G protein-coupled receptor-like"/>
    <property type="match status" value="1"/>
</dbReference>
<dbReference type="AlphaFoldDB" id="L8HJX8"/>
<dbReference type="InterPro" id="IPR000276">
    <property type="entry name" value="GPCR_Rhodpsn"/>
</dbReference>
<dbReference type="FunFam" id="1.10.1220.70:FF:000001">
    <property type="entry name" value="Olfactory receptor"/>
    <property type="match status" value="1"/>
</dbReference>
<evidence type="ECO:0000313" key="17">
    <source>
        <dbReference type="Proteomes" id="UP000011080"/>
    </source>
</evidence>
<proteinExistence type="inferred from homology"/>
<dbReference type="PANTHER" id="PTHR26453">
    <property type="entry name" value="OLFACTORY RECEPTOR"/>
    <property type="match status" value="1"/>
</dbReference>
<evidence type="ECO:0000256" key="10">
    <source>
        <dbReference type="ARBA" id="ARBA00023136"/>
    </source>
</evidence>
<dbReference type="GO" id="GO:0004984">
    <property type="term" value="F:olfactory receptor activity"/>
    <property type="evidence" value="ECO:0007669"/>
    <property type="project" value="InterPro"/>
</dbReference>
<protein>
    <recommendedName>
        <fullName evidence="14">Olfactory receptor</fullName>
    </recommendedName>
</protein>
<keyword evidence="10 14" id="KW-0472">Membrane</keyword>
<name>L8HJX8_9CETA</name>
<dbReference type="GO" id="GO:0004930">
    <property type="term" value="F:G protein-coupled receptor activity"/>
    <property type="evidence" value="ECO:0007669"/>
    <property type="project" value="UniProtKB-KW"/>
</dbReference>
<comment type="subcellular location">
    <subcellularLocation>
        <location evidence="2 14">Cell membrane</location>
        <topology evidence="2 14">Multi-pass membrane protein</topology>
    </subcellularLocation>
</comment>
<keyword evidence="11 13" id="KW-0675">Receptor</keyword>
<dbReference type="FunFam" id="1.20.1070.10:FF:000001">
    <property type="entry name" value="Olfactory receptor"/>
    <property type="match status" value="1"/>
</dbReference>
<feature type="transmembrane region" description="Helical" evidence="14">
    <location>
        <begin position="81"/>
        <end position="102"/>
    </location>
</feature>
<gene>
    <name evidence="16" type="ORF">M91_19760</name>
</gene>
<dbReference type="InterPro" id="IPR000725">
    <property type="entry name" value="Olfact_rcpt"/>
</dbReference>
<dbReference type="PROSITE" id="PS50262">
    <property type="entry name" value="G_PROTEIN_RECEP_F1_2"/>
    <property type="match status" value="1"/>
</dbReference>
<evidence type="ECO:0000256" key="5">
    <source>
        <dbReference type="ARBA" id="ARBA00022606"/>
    </source>
</evidence>
<dbReference type="EMBL" id="JH886801">
    <property type="protein sequence ID" value="ELR44575.1"/>
    <property type="molecule type" value="Genomic_DNA"/>
</dbReference>
<sequence length="328" mass="35994">FHNCNFPSPFLSSFIRRDLSRMSTNTSVVTEFILVGFSRLADLQGLLFSFFLTVYLLTVAGNLLIVLLVSADAALRTPMYFFLRNLSTLEIGYTSVTVPLLLHHLLTGQRHIPRSGCALQMFFFLLFGATECCLLAAMAYDRYAAICQPLRYPLLLSQRTCLCLAGSAWACGALVGLGHTSFVFSLPFCGPKAIPHFLCEIQAVLQLVCGNTSLNELQIILAAALLILCPFGLILGSYGHILATIFRIPSAAGRLKAFSTCSSHLVVVSLFYGTAIFIYIRPKASYDPTSDPLVSLFYAVVTPILNPIIYSLRNADVKAALKRTIQKI</sequence>
<keyword evidence="8 14" id="KW-1133">Transmembrane helix</keyword>
<accession>L8HJX8</accession>
<dbReference type="GO" id="GO:0005886">
    <property type="term" value="C:plasma membrane"/>
    <property type="evidence" value="ECO:0007669"/>
    <property type="project" value="UniProtKB-SubCell"/>
</dbReference>
<comment type="function">
    <text evidence="1">Putative odorant or sperm cell receptor.</text>
</comment>
<feature type="transmembrane region" description="Helical" evidence="14">
    <location>
        <begin position="219"/>
        <end position="245"/>
    </location>
</feature>
<organism evidence="16 17">
    <name type="scientific">Bos mutus</name>
    <name type="common">wild yak</name>
    <dbReference type="NCBI Taxonomy" id="72004"/>
    <lineage>
        <taxon>Eukaryota</taxon>
        <taxon>Metazoa</taxon>
        <taxon>Chordata</taxon>
        <taxon>Craniata</taxon>
        <taxon>Vertebrata</taxon>
        <taxon>Euteleostomi</taxon>
        <taxon>Mammalia</taxon>
        <taxon>Eutheria</taxon>
        <taxon>Laurasiatheria</taxon>
        <taxon>Artiodactyla</taxon>
        <taxon>Ruminantia</taxon>
        <taxon>Pecora</taxon>
        <taxon>Bovidae</taxon>
        <taxon>Bovinae</taxon>
        <taxon>Bos</taxon>
    </lineage>
</organism>
<evidence type="ECO:0000256" key="3">
    <source>
        <dbReference type="ARBA" id="ARBA00010663"/>
    </source>
</evidence>